<dbReference type="PANTHER" id="PTHR23232">
    <property type="entry name" value="KRAB DOMAIN C2H2 ZINC FINGER"/>
    <property type="match status" value="1"/>
</dbReference>
<dbReference type="AlphaFoldDB" id="A0A212D1N0"/>
<dbReference type="PROSITE" id="PS50805">
    <property type="entry name" value="KRAB"/>
    <property type="match status" value="1"/>
</dbReference>
<evidence type="ECO:0000259" key="1">
    <source>
        <dbReference type="PROSITE" id="PS50805"/>
    </source>
</evidence>
<dbReference type="CDD" id="cd07765">
    <property type="entry name" value="KRAB_A-box"/>
    <property type="match status" value="1"/>
</dbReference>
<dbReference type="GO" id="GO:0006355">
    <property type="term" value="P:regulation of DNA-templated transcription"/>
    <property type="evidence" value="ECO:0007669"/>
    <property type="project" value="InterPro"/>
</dbReference>
<dbReference type="Pfam" id="PF01352">
    <property type="entry name" value="KRAB"/>
    <property type="match status" value="1"/>
</dbReference>
<dbReference type="SMART" id="SM00349">
    <property type="entry name" value="KRAB"/>
    <property type="match status" value="1"/>
</dbReference>
<evidence type="ECO:0000313" key="2">
    <source>
        <dbReference type="EMBL" id="OWK11984.1"/>
    </source>
</evidence>
<dbReference type="InterPro" id="IPR050169">
    <property type="entry name" value="Krueppel_C2H2_ZnF"/>
</dbReference>
<dbReference type="EMBL" id="MKHE01000009">
    <property type="protein sequence ID" value="OWK11984.1"/>
    <property type="molecule type" value="Genomic_DNA"/>
</dbReference>
<dbReference type="Proteomes" id="UP000242450">
    <property type="component" value="Chromosome 9"/>
</dbReference>
<feature type="domain" description="KRAB" evidence="1">
    <location>
        <begin position="12"/>
        <end position="87"/>
    </location>
</feature>
<proteinExistence type="predicted"/>
<evidence type="ECO:0000313" key="3">
    <source>
        <dbReference type="Proteomes" id="UP000242450"/>
    </source>
</evidence>
<comment type="caution">
    <text evidence="2">The sequence shown here is derived from an EMBL/GenBank/DDBJ whole genome shotgun (WGS) entry which is preliminary data.</text>
</comment>
<gene>
    <name evidence="2" type="ORF">Celaphus_00003360</name>
</gene>
<sequence>MHIIICFPLDSVVFEDVAVNFTLEEWALLNSAQKELYRDVMLETFRNLASVGSFFLVRFVPFLLSDDETQCKANGSVSQQDIYGNKISKEHKISKFTGSDSWPFVLGKIWEELSIEDQYTYQSRHLR</sequence>
<reference evidence="2 3" key="1">
    <citation type="journal article" date="2018" name="Mol. Genet. Genomics">
        <title>The red deer Cervus elaphus genome CerEla1.0: sequencing, annotating, genes, and chromosomes.</title>
        <authorList>
            <person name="Bana N.A."/>
            <person name="Nyiri A."/>
            <person name="Nagy J."/>
            <person name="Frank K."/>
            <person name="Nagy T."/>
            <person name="Steger V."/>
            <person name="Schiller M."/>
            <person name="Lakatos P."/>
            <person name="Sugar L."/>
            <person name="Horn P."/>
            <person name="Barta E."/>
            <person name="Orosz L."/>
        </authorList>
    </citation>
    <scope>NUCLEOTIDE SEQUENCE [LARGE SCALE GENOMIC DNA]</scope>
    <source>
        <strain evidence="2">Hungarian</strain>
    </source>
</reference>
<keyword evidence="3" id="KW-1185">Reference proteome</keyword>
<name>A0A212D1N0_CEREH</name>
<accession>A0A212D1N0</accession>
<dbReference type="OrthoDB" id="9837877at2759"/>
<dbReference type="InterPro" id="IPR036051">
    <property type="entry name" value="KRAB_dom_sf"/>
</dbReference>
<organism evidence="2 3">
    <name type="scientific">Cervus elaphus hippelaphus</name>
    <name type="common">European red deer</name>
    <dbReference type="NCBI Taxonomy" id="46360"/>
    <lineage>
        <taxon>Eukaryota</taxon>
        <taxon>Metazoa</taxon>
        <taxon>Chordata</taxon>
        <taxon>Craniata</taxon>
        <taxon>Vertebrata</taxon>
        <taxon>Euteleostomi</taxon>
        <taxon>Mammalia</taxon>
        <taxon>Eutheria</taxon>
        <taxon>Laurasiatheria</taxon>
        <taxon>Artiodactyla</taxon>
        <taxon>Ruminantia</taxon>
        <taxon>Pecora</taxon>
        <taxon>Cervidae</taxon>
        <taxon>Cervinae</taxon>
        <taxon>Cervus</taxon>
    </lineage>
</organism>
<dbReference type="Gene3D" id="6.10.140.140">
    <property type="match status" value="1"/>
</dbReference>
<dbReference type="InterPro" id="IPR001909">
    <property type="entry name" value="KRAB"/>
</dbReference>
<protein>
    <submittedName>
        <fullName evidence="2">ZNF555</fullName>
    </submittedName>
</protein>
<dbReference type="SUPFAM" id="SSF109640">
    <property type="entry name" value="KRAB domain (Kruppel-associated box)"/>
    <property type="match status" value="1"/>
</dbReference>
<dbReference type="PANTHER" id="PTHR23232:SF142">
    <property type="entry name" value="GASTRULA ZINC FINGER PROTEIN XLCGF57.1-LIKE-RELATED"/>
    <property type="match status" value="1"/>
</dbReference>